<reference evidence="4 5" key="1">
    <citation type="submission" date="2022-01" db="EMBL/GenBank/DDBJ databases">
        <authorList>
            <person name="Xiong W."/>
            <person name="Schranz E."/>
        </authorList>
    </citation>
    <scope>NUCLEOTIDE SEQUENCE [LARGE SCALE GENOMIC DNA]</scope>
</reference>
<dbReference type="InterPro" id="IPR002812">
    <property type="entry name" value="DHQS"/>
</dbReference>
<dbReference type="Gene3D" id="3.40.50.300">
    <property type="entry name" value="P-loop containing nucleotide triphosphate hydrolases"/>
    <property type="match status" value="1"/>
</dbReference>
<feature type="domain" description="3-dehydroquinate synthase N-terminal" evidence="3">
    <location>
        <begin position="57"/>
        <end position="152"/>
    </location>
</feature>
<dbReference type="EMBL" id="CAKMRJ010001112">
    <property type="protein sequence ID" value="CAH1422133.1"/>
    <property type="molecule type" value="Genomic_DNA"/>
</dbReference>
<gene>
    <name evidence="4" type="ORF">LVIROSA_LOCUS9487</name>
</gene>
<keyword evidence="2" id="KW-0057">Aromatic amino acid biosynthesis</keyword>
<proteinExistence type="predicted"/>
<name>A0AAU9MBW6_9ASTR</name>
<evidence type="ECO:0000259" key="3">
    <source>
        <dbReference type="Pfam" id="PF01959"/>
    </source>
</evidence>
<dbReference type="GO" id="GO:0008652">
    <property type="term" value="P:amino acid biosynthetic process"/>
    <property type="evidence" value="ECO:0007669"/>
    <property type="project" value="UniProtKB-KW"/>
</dbReference>
<keyword evidence="5" id="KW-1185">Reference proteome</keyword>
<protein>
    <recommendedName>
        <fullName evidence="3">3-dehydroquinate synthase N-terminal domain-containing protein</fullName>
    </recommendedName>
</protein>
<dbReference type="Pfam" id="PF01959">
    <property type="entry name" value="DHQS"/>
    <property type="match status" value="1"/>
</dbReference>
<accession>A0AAU9MBW6</accession>
<dbReference type="PANTHER" id="PTHR33563:SF1">
    <property type="entry name" value="3-DEHYDROQUINATE SYNTHASE"/>
    <property type="match status" value="1"/>
</dbReference>
<dbReference type="InterPro" id="IPR030960">
    <property type="entry name" value="DHQS/DOIS_N"/>
</dbReference>
<dbReference type="PANTHER" id="PTHR33563">
    <property type="match status" value="1"/>
</dbReference>
<dbReference type="GO" id="GO:0009073">
    <property type="term" value="P:aromatic amino acid family biosynthetic process"/>
    <property type="evidence" value="ECO:0007669"/>
    <property type="project" value="UniProtKB-KW"/>
</dbReference>
<evidence type="ECO:0000256" key="1">
    <source>
        <dbReference type="ARBA" id="ARBA00022605"/>
    </source>
</evidence>
<dbReference type="InterPro" id="IPR027417">
    <property type="entry name" value="P-loop_NTPase"/>
</dbReference>
<evidence type="ECO:0000313" key="4">
    <source>
        <dbReference type="EMBL" id="CAH1422133.1"/>
    </source>
</evidence>
<evidence type="ECO:0000313" key="5">
    <source>
        <dbReference type="Proteomes" id="UP001157418"/>
    </source>
</evidence>
<dbReference type="GO" id="GO:0003856">
    <property type="term" value="F:3-dehydroquinate synthase activity"/>
    <property type="evidence" value="ECO:0007669"/>
    <property type="project" value="InterPro"/>
</dbReference>
<dbReference type="Proteomes" id="UP001157418">
    <property type="component" value="Unassembled WGS sequence"/>
</dbReference>
<sequence>MATLSPSSPPSSPFITITGNLTTRRLIHCAVRSNCGKRISRFRSGVIVTMSMEKKKKKEVWIWTENKQVMTAAVERGWTTFIFSSIHRQLATDWSSIALINPIFIEDKSLFDNKAKLVATISEISSPQELEQLQSAYEHADNIIVDLLDWQVSWKSYNFGLSKVKAYKLLLKATGKTIPLAVGFIGQVAATNVGGLVIDMTRQIKMAGRALCLLDILVKATDENETERNIEKKYLIC</sequence>
<keyword evidence="1" id="KW-0028">Amino-acid biosynthesis</keyword>
<evidence type="ECO:0000256" key="2">
    <source>
        <dbReference type="ARBA" id="ARBA00023141"/>
    </source>
</evidence>
<comment type="caution">
    <text evidence="4">The sequence shown here is derived from an EMBL/GenBank/DDBJ whole genome shotgun (WGS) entry which is preliminary data.</text>
</comment>
<organism evidence="4 5">
    <name type="scientific">Lactuca virosa</name>
    <dbReference type="NCBI Taxonomy" id="75947"/>
    <lineage>
        <taxon>Eukaryota</taxon>
        <taxon>Viridiplantae</taxon>
        <taxon>Streptophyta</taxon>
        <taxon>Embryophyta</taxon>
        <taxon>Tracheophyta</taxon>
        <taxon>Spermatophyta</taxon>
        <taxon>Magnoliopsida</taxon>
        <taxon>eudicotyledons</taxon>
        <taxon>Gunneridae</taxon>
        <taxon>Pentapetalae</taxon>
        <taxon>asterids</taxon>
        <taxon>campanulids</taxon>
        <taxon>Asterales</taxon>
        <taxon>Asteraceae</taxon>
        <taxon>Cichorioideae</taxon>
        <taxon>Cichorieae</taxon>
        <taxon>Lactucinae</taxon>
        <taxon>Lactuca</taxon>
    </lineage>
</organism>
<dbReference type="GO" id="GO:0016491">
    <property type="term" value="F:oxidoreductase activity"/>
    <property type="evidence" value="ECO:0007669"/>
    <property type="project" value="InterPro"/>
</dbReference>
<dbReference type="AlphaFoldDB" id="A0AAU9MBW6"/>